<dbReference type="PANTHER" id="PTHR43163:SF6">
    <property type="entry name" value="DIPEPTIDE TRANSPORT SYSTEM PERMEASE PROTEIN DPPB-RELATED"/>
    <property type="match status" value="1"/>
</dbReference>
<comment type="similarity">
    <text evidence="7">Belongs to the binding-protein-dependent transport system permease family.</text>
</comment>
<feature type="transmembrane region" description="Helical" evidence="7">
    <location>
        <begin position="102"/>
        <end position="123"/>
    </location>
</feature>
<evidence type="ECO:0000256" key="7">
    <source>
        <dbReference type="RuleBase" id="RU363032"/>
    </source>
</evidence>
<evidence type="ECO:0000256" key="6">
    <source>
        <dbReference type="ARBA" id="ARBA00023136"/>
    </source>
</evidence>
<feature type="transmembrane region" description="Helical" evidence="7">
    <location>
        <begin position="220"/>
        <end position="245"/>
    </location>
</feature>
<evidence type="ECO:0000256" key="1">
    <source>
        <dbReference type="ARBA" id="ARBA00004651"/>
    </source>
</evidence>
<accession>A0AA97FHU4</accession>
<keyword evidence="10" id="KW-1185">Reference proteome</keyword>
<dbReference type="Pfam" id="PF19300">
    <property type="entry name" value="BPD_transp_1_N"/>
    <property type="match status" value="1"/>
</dbReference>
<dbReference type="PANTHER" id="PTHR43163">
    <property type="entry name" value="DIPEPTIDE TRANSPORT SYSTEM PERMEASE PROTEIN DPPB-RELATED"/>
    <property type="match status" value="1"/>
</dbReference>
<name>A0AA97FHU4_9MICO</name>
<dbReference type="Pfam" id="PF00528">
    <property type="entry name" value="BPD_transp_1"/>
    <property type="match status" value="1"/>
</dbReference>
<evidence type="ECO:0000256" key="3">
    <source>
        <dbReference type="ARBA" id="ARBA00022475"/>
    </source>
</evidence>
<keyword evidence="2 7" id="KW-0813">Transport</keyword>
<evidence type="ECO:0000256" key="2">
    <source>
        <dbReference type="ARBA" id="ARBA00022448"/>
    </source>
</evidence>
<sequence>MTRIARLVRPAARAALVAVGVVLATFVLLGLVPGDAASALLGSRATPEAVAALREDFGLDLPWYARLGAFISDVLTGSLTSYVNGQPVTALIAARAAPTATIVLAALVVAAAVSAALALAAAAHHDRPVDQIVRIVSTAGVAVPSFLLGMALILVFGVRLRWFPVGGVDDGFLSYVLPAVTAASAVVPVVTRSLRVQLLEVSGSDVVAAARAAGFSERRVTFGVLLPNAAIPALTLLGLNVAYLVGGTFVVEQVFGIHGLGALMFDAIQDRDVPVVQGVVLYTALAVVLVGVVTDVVVRAIDPRRRVEGAVV</sequence>
<dbReference type="SUPFAM" id="SSF161098">
    <property type="entry name" value="MetI-like"/>
    <property type="match status" value="1"/>
</dbReference>
<dbReference type="InterPro" id="IPR000515">
    <property type="entry name" value="MetI-like"/>
</dbReference>
<evidence type="ECO:0000313" key="10">
    <source>
        <dbReference type="Proteomes" id="UP001305498"/>
    </source>
</evidence>
<dbReference type="GO" id="GO:0005886">
    <property type="term" value="C:plasma membrane"/>
    <property type="evidence" value="ECO:0007669"/>
    <property type="project" value="UniProtKB-SubCell"/>
</dbReference>
<proteinExistence type="inferred from homology"/>
<evidence type="ECO:0000256" key="4">
    <source>
        <dbReference type="ARBA" id="ARBA00022692"/>
    </source>
</evidence>
<dbReference type="InterPro" id="IPR045621">
    <property type="entry name" value="BPD_transp_1_N"/>
</dbReference>
<dbReference type="RefSeq" id="WP_317139955.1">
    <property type="nucleotide sequence ID" value="NZ_CP118157.1"/>
</dbReference>
<dbReference type="Proteomes" id="UP001305498">
    <property type="component" value="Chromosome"/>
</dbReference>
<gene>
    <name evidence="9" type="ORF">N8K70_02045</name>
</gene>
<dbReference type="EMBL" id="CP118157">
    <property type="protein sequence ID" value="WOF23483.1"/>
    <property type="molecule type" value="Genomic_DNA"/>
</dbReference>
<keyword evidence="5 7" id="KW-1133">Transmembrane helix</keyword>
<feature type="transmembrane region" description="Helical" evidence="7">
    <location>
        <begin position="172"/>
        <end position="190"/>
    </location>
</feature>
<keyword evidence="6 7" id="KW-0472">Membrane</keyword>
<feature type="transmembrane region" description="Helical" evidence="7">
    <location>
        <begin position="12"/>
        <end position="32"/>
    </location>
</feature>
<keyword evidence="3" id="KW-1003">Cell membrane</keyword>
<dbReference type="KEGG" id="mbet:N8K70_02045"/>
<keyword evidence="4 7" id="KW-0812">Transmembrane</keyword>
<dbReference type="AlphaFoldDB" id="A0AA97FHU4"/>
<dbReference type="Gene3D" id="1.10.3720.10">
    <property type="entry name" value="MetI-like"/>
    <property type="match status" value="1"/>
</dbReference>
<feature type="domain" description="ABC transmembrane type-1" evidence="8">
    <location>
        <begin position="96"/>
        <end position="298"/>
    </location>
</feature>
<evidence type="ECO:0000259" key="8">
    <source>
        <dbReference type="PROSITE" id="PS50928"/>
    </source>
</evidence>
<reference evidence="9 10" key="1">
    <citation type="submission" date="2023-02" db="EMBL/GenBank/DDBJ databases">
        <title>Microbacterium betulae sp. nov., isolated from birch wood.</title>
        <authorList>
            <person name="Pasciak M."/>
            <person name="Pawlik K.J."/>
            <person name="Martynowski D."/>
            <person name="Laczmanski L."/>
            <person name="Ciekot J."/>
            <person name="Szponar B."/>
            <person name="Wojcik-Fatla A."/>
            <person name="Mackiewicz B."/>
            <person name="Farian E."/>
            <person name="Cholewa G."/>
            <person name="Cholewa A."/>
            <person name="Dutkiewicz J."/>
        </authorList>
    </citation>
    <scope>NUCLEOTIDE SEQUENCE [LARGE SCALE GENOMIC DNA]</scope>
    <source>
        <strain evidence="9 10">AB</strain>
    </source>
</reference>
<evidence type="ECO:0000256" key="5">
    <source>
        <dbReference type="ARBA" id="ARBA00022989"/>
    </source>
</evidence>
<protein>
    <submittedName>
        <fullName evidence="9">ABC transporter permease</fullName>
    </submittedName>
</protein>
<comment type="subcellular location">
    <subcellularLocation>
        <location evidence="1 7">Cell membrane</location>
        <topology evidence="1 7">Multi-pass membrane protein</topology>
    </subcellularLocation>
</comment>
<feature type="transmembrane region" description="Helical" evidence="7">
    <location>
        <begin position="279"/>
        <end position="298"/>
    </location>
</feature>
<dbReference type="PROSITE" id="PS50928">
    <property type="entry name" value="ABC_TM1"/>
    <property type="match status" value="1"/>
</dbReference>
<dbReference type="InterPro" id="IPR035906">
    <property type="entry name" value="MetI-like_sf"/>
</dbReference>
<evidence type="ECO:0000313" key="9">
    <source>
        <dbReference type="EMBL" id="WOF23483.1"/>
    </source>
</evidence>
<feature type="transmembrane region" description="Helical" evidence="7">
    <location>
        <begin position="135"/>
        <end position="160"/>
    </location>
</feature>
<organism evidence="9 10">
    <name type="scientific">Microbacterium betulae</name>
    <dbReference type="NCBI Taxonomy" id="2981139"/>
    <lineage>
        <taxon>Bacteria</taxon>
        <taxon>Bacillati</taxon>
        <taxon>Actinomycetota</taxon>
        <taxon>Actinomycetes</taxon>
        <taxon>Micrococcales</taxon>
        <taxon>Microbacteriaceae</taxon>
        <taxon>Microbacterium</taxon>
    </lineage>
</organism>
<dbReference type="CDD" id="cd06261">
    <property type="entry name" value="TM_PBP2"/>
    <property type="match status" value="1"/>
</dbReference>
<dbReference type="GO" id="GO:0071916">
    <property type="term" value="F:dipeptide transmembrane transporter activity"/>
    <property type="evidence" value="ECO:0007669"/>
    <property type="project" value="TreeGrafter"/>
</dbReference>